<dbReference type="GO" id="GO:0051537">
    <property type="term" value="F:2 iron, 2 sulfur cluster binding"/>
    <property type="evidence" value="ECO:0007669"/>
    <property type="project" value="UniProtKB-KW"/>
</dbReference>
<dbReference type="InterPro" id="IPR011899">
    <property type="entry name" value="Glutaredoxin_euk/vir"/>
</dbReference>
<dbReference type="GO" id="GO:0015035">
    <property type="term" value="F:protein-disulfide reductase activity"/>
    <property type="evidence" value="ECO:0007669"/>
    <property type="project" value="TreeGrafter"/>
</dbReference>
<proteinExistence type="inferred from homology"/>
<dbReference type="GO" id="GO:0046872">
    <property type="term" value="F:metal ion binding"/>
    <property type="evidence" value="ECO:0007669"/>
    <property type="project" value="UniProtKB-KW"/>
</dbReference>
<dbReference type="PANTHER" id="PTHR46679:SF1">
    <property type="entry name" value="GLUTAREDOXIN-2, MITOCHONDRIAL"/>
    <property type="match status" value="1"/>
</dbReference>
<evidence type="ECO:0000256" key="3">
    <source>
        <dbReference type="ARBA" id="ARBA00022448"/>
    </source>
</evidence>
<reference evidence="18 19" key="1">
    <citation type="submission" date="2024-03" db="EMBL/GenBank/DDBJ databases">
        <title>The Acrasis kona genome and developmental transcriptomes reveal deep origins of eukaryotic multicellular pathways.</title>
        <authorList>
            <person name="Sheikh S."/>
            <person name="Fu C.-J."/>
            <person name="Brown M.W."/>
            <person name="Baldauf S.L."/>
        </authorList>
    </citation>
    <scope>NUCLEOTIDE SEQUENCE [LARGE SCALE GENOMIC DNA]</scope>
    <source>
        <strain evidence="18 19">ATCC MYA-3509</strain>
    </source>
</reference>
<keyword evidence="3" id="KW-0813">Transport</keyword>
<feature type="domain" description="Glutaredoxin" evidence="17">
    <location>
        <begin position="51"/>
        <end position="113"/>
    </location>
</feature>
<evidence type="ECO:0000256" key="12">
    <source>
        <dbReference type="ARBA" id="ARBA00023206"/>
    </source>
</evidence>
<dbReference type="EMBL" id="JAOPGA020001261">
    <property type="protein sequence ID" value="KAL0486733.1"/>
    <property type="molecule type" value="Genomic_DNA"/>
</dbReference>
<comment type="subcellular location">
    <subcellularLocation>
        <location evidence="1">Mitochondrion</location>
    </subcellularLocation>
</comment>
<gene>
    <name evidence="18" type="ORF">AKO1_001595</name>
</gene>
<evidence type="ECO:0000256" key="6">
    <source>
        <dbReference type="ARBA" id="ARBA00022946"/>
    </source>
</evidence>
<evidence type="ECO:0000256" key="14">
    <source>
        <dbReference type="ARBA" id="ARBA00037470"/>
    </source>
</evidence>
<evidence type="ECO:0000256" key="8">
    <source>
        <dbReference type="ARBA" id="ARBA00023004"/>
    </source>
</evidence>
<keyword evidence="4" id="KW-0001">2Fe-2S</keyword>
<dbReference type="PRINTS" id="PR00160">
    <property type="entry name" value="GLUTAREDOXIN"/>
</dbReference>
<evidence type="ECO:0000256" key="9">
    <source>
        <dbReference type="ARBA" id="ARBA00023014"/>
    </source>
</evidence>
<dbReference type="NCBIfam" id="TIGR02180">
    <property type="entry name" value="GRX_euk"/>
    <property type="match status" value="1"/>
</dbReference>
<evidence type="ECO:0000256" key="2">
    <source>
        <dbReference type="ARBA" id="ARBA00007787"/>
    </source>
</evidence>
<name>A0AAW2ZBK7_9EUKA</name>
<comment type="caution">
    <text evidence="18">The sequence shown here is derived from an EMBL/GenBank/DDBJ whole genome shotgun (WGS) entry which is preliminary data.</text>
</comment>
<dbReference type="Gene3D" id="3.40.30.10">
    <property type="entry name" value="Glutaredoxin"/>
    <property type="match status" value="1"/>
</dbReference>
<dbReference type="Pfam" id="PF00462">
    <property type="entry name" value="Glutaredoxin"/>
    <property type="match status" value="1"/>
</dbReference>
<evidence type="ECO:0000313" key="19">
    <source>
        <dbReference type="Proteomes" id="UP001431209"/>
    </source>
</evidence>
<keyword evidence="9" id="KW-0411">Iron-sulfur</keyword>
<comment type="similarity">
    <text evidence="2">Belongs to the glutaredoxin family.</text>
</comment>
<accession>A0AAW2ZBK7</accession>
<comment type="function">
    <text evidence="14">Glutathione-dependent oxidoreductase that facilitates the maintenance of mitochondrial redox homeostasis upon induction of apoptosis by oxidative stress. Involved in response to hydrogen peroxide and regulation of apoptosis caused by oxidative stress. Acts as a very efficient catalyst of monothiol reactions because of its high affinity for protein glutathione-mixed disulfides. Can receive electrons not only from glutathione (GSH), but also from thioredoxin reductase supporting both monothiol and dithiol reactions. Efficiently catalyzes both glutathionylation and deglutathionylation of mitochondrial complex I, which in turn regulates the superoxide production by the complex. Overexpression decreases the susceptibility to apoptosis and prevents loss of cardiolipin and cytochrome c release.</text>
</comment>
<dbReference type="Proteomes" id="UP001431209">
    <property type="component" value="Unassembled WGS sequence"/>
</dbReference>
<evidence type="ECO:0000256" key="4">
    <source>
        <dbReference type="ARBA" id="ARBA00022714"/>
    </source>
</evidence>
<dbReference type="InterPro" id="IPR002109">
    <property type="entry name" value="Glutaredoxin"/>
</dbReference>
<keyword evidence="11" id="KW-1015">Disulfide bond</keyword>
<keyword evidence="19" id="KW-1185">Reference proteome</keyword>
<dbReference type="CDD" id="cd03419">
    <property type="entry name" value="GRX_GRXh_1_2_like"/>
    <property type="match status" value="1"/>
</dbReference>
<keyword evidence="7" id="KW-0249">Electron transport</keyword>
<evidence type="ECO:0000256" key="7">
    <source>
        <dbReference type="ARBA" id="ARBA00022982"/>
    </source>
</evidence>
<keyword evidence="12" id="KW-0318">Glutathionylation</keyword>
<evidence type="ECO:0000256" key="10">
    <source>
        <dbReference type="ARBA" id="ARBA00023128"/>
    </source>
</evidence>
<dbReference type="AlphaFoldDB" id="A0AAW2ZBK7"/>
<organism evidence="18 19">
    <name type="scientific">Acrasis kona</name>
    <dbReference type="NCBI Taxonomy" id="1008807"/>
    <lineage>
        <taxon>Eukaryota</taxon>
        <taxon>Discoba</taxon>
        <taxon>Heterolobosea</taxon>
        <taxon>Tetramitia</taxon>
        <taxon>Eutetramitia</taxon>
        <taxon>Acrasidae</taxon>
        <taxon>Acrasis</taxon>
    </lineage>
</organism>
<dbReference type="GO" id="GO:0005739">
    <property type="term" value="C:mitochondrion"/>
    <property type="evidence" value="ECO:0007669"/>
    <property type="project" value="UniProtKB-SubCell"/>
</dbReference>
<evidence type="ECO:0000313" key="18">
    <source>
        <dbReference type="EMBL" id="KAL0486733.1"/>
    </source>
</evidence>
<evidence type="ECO:0000256" key="1">
    <source>
        <dbReference type="ARBA" id="ARBA00004173"/>
    </source>
</evidence>
<evidence type="ECO:0000256" key="15">
    <source>
        <dbReference type="ARBA" id="ARBA00038558"/>
    </source>
</evidence>
<dbReference type="PROSITE" id="PS51354">
    <property type="entry name" value="GLUTAREDOXIN_2"/>
    <property type="match status" value="1"/>
</dbReference>
<keyword evidence="10" id="KW-0496">Mitochondrion</keyword>
<evidence type="ECO:0000259" key="17">
    <source>
        <dbReference type="Pfam" id="PF00462"/>
    </source>
</evidence>
<protein>
    <recommendedName>
        <fullName evidence="16">Glutaredoxin-2, mitochondrial</fullName>
    </recommendedName>
</protein>
<evidence type="ECO:0000256" key="11">
    <source>
        <dbReference type="ARBA" id="ARBA00023157"/>
    </source>
</evidence>
<keyword evidence="6" id="KW-0809">Transit peptide</keyword>
<dbReference type="PROSITE" id="PS00195">
    <property type="entry name" value="GLUTAREDOXIN_1"/>
    <property type="match status" value="1"/>
</dbReference>
<evidence type="ECO:0000256" key="16">
    <source>
        <dbReference type="ARBA" id="ARBA00039819"/>
    </source>
</evidence>
<dbReference type="SUPFAM" id="SSF52833">
    <property type="entry name" value="Thioredoxin-like"/>
    <property type="match status" value="1"/>
</dbReference>
<comment type="subunit">
    <text evidence="15">Monomer; active form. Homodimer; inactive form. The homodimer is probably linked by 1 2Fe-2S cluster.</text>
</comment>
<evidence type="ECO:0000256" key="5">
    <source>
        <dbReference type="ARBA" id="ARBA00022723"/>
    </source>
</evidence>
<dbReference type="InterPro" id="IPR014025">
    <property type="entry name" value="Glutaredoxin_subgr"/>
</dbReference>
<dbReference type="InterPro" id="IPR036249">
    <property type="entry name" value="Thioredoxin-like_sf"/>
</dbReference>
<keyword evidence="13" id="KW-0676">Redox-active center</keyword>
<evidence type="ECO:0000256" key="13">
    <source>
        <dbReference type="ARBA" id="ARBA00023284"/>
    </source>
</evidence>
<sequence length="132" mass="14980">MQAIFVVVGALLLIVLYLKFGRGPRELSADEQKIAHKLKDQILNDVKNNKIVMYSKTLCPYCVMAKRLFSSLNQNVKVVEIDQSENKNIFQNALFQITKQWTVPNIWINGKFIGGNSHVQELHSAGKLLPLL</sequence>
<dbReference type="InterPro" id="IPR011767">
    <property type="entry name" value="GLR_AS"/>
</dbReference>
<keyword evidence="8" id="KW-0408">Iron</keyword>
<keyword evidence="5" id="KW-0479">Metal-binding</keyword>
<dbReference type="PANTHER" id="PTHR46679">
    <property type="match status" value="1"/>
</dbReference>